<sequence>MSGRCGRKVWERDISGVTLFYGQGGDGLLTADAGVAVALGESVIRGYGLADGAVRWTVKVTDPEDARGDDAECAPEVASATGGTTRVVVTCGGYTEFRSAWLVTLDNATGKELNRRALPVESALSEALVISADPFTLLVRERDERGVAAALSYGGPNEADAEPVTIPLTADEEDLAVVTETTDVLSARPALRAVVSGSTLVVAAAEPGADRVERVSGYSLADGRRRWHADLGTTVVALAPAGRDRVAVLGDNQRLWTFAAGDGARIGEEDGTTLREVRWKVYSAAQLLKVGDRWIVVNANGDAYPPALAVSPR</sequence>
<dbReference type="Proteomes" id="UP001596154">
    <property type="component" value="Unassembled WGS sequence"/>
</dbReference>
<reference evidence="2" key="1">
    <citation type="journal article" date="2019" name="Int. J. Syst. Evol. Microbiol.">
        <title>The Global Catalogue of Microorganisms (GCM) 10K type strain sequencing project: providing services to taxonomists for standard genome sequencing and annotation.</title>
        <authorList>
            <consortium name="The Broad Institute Genomics Platform"/>
            <consortium name="The Broad Institute Genome Sequencing Center for Infectious Disease"/>
            <person name="Wu L."/>
            <person name="Ma J."/>
        </authorList>
    </citation>
    <scope>NUCLEOTIDE SEQUENCE [LARGE SCALE GENOMIC DNA]</scope>
    <source>
        <strain evidence="2">CGMCC 4.7248</strain>
    </source>
</reference>
<organism evidence="1 2">
    <name type="scientific">Streptomyces bullii</name>
    <dbReference type="NCBI Taxonomy" id="349910"/>
    <lineage>
        <taxon>Bacteria</taxon>
        <taxon>Bacillati</taxon>
        <taxon>Actinomycetota</taxon>
        <taxon>Actinomycetes</taxon>
        <taxon>Kitasatosporales</taxon>
        <taxon>Streptomycetaceae</taxon>
        <taxon>Streptomyces</taxon>
    </lineage>
</organism>
<gene>
    <name evidence="1" type="ORF">ACFPZJ_01470</name>
</gene>
<name>A0ABW0UHM7_9ACTN</name>
<keyword evidence="2" id="KW-1185">Reference proteome</keyword>
<evidence type="ECO:0000313" key="2">
    <source>
        <dbReference type="Proteomes" id="UP001596154"/>
    </source>
</evidence>
<protein>
    <recommendedName>
        <fullName evidence="3">PQQ-like domain-containing protein</fullName>
    </recommendedName>
</protein>
<comment type="caution">
    <text evidence="1">The sequence shown here is derived from an EMBL/GenBank/DDBJ whole genome shotgun (WGS) entry which is preliminary data.</text>
</comment>
<evidence type="ECO:0008006" key="3">
    <source>
        <dbReference type="Google" id="ProtNLM"/>
    </source>
</evidence>
<evidence type="ECO:0000313" key="1">
    <source>
        <dbReference type="EMBL" id="MFC5632483.1"/>
    </source>
</evidence>
<dbReference type="SUPFAM" id="SSF50998">
    <property type="entry name" value="Quinoprotein alcohol dehydrogenase-like"/>
    <property type="match status" value="1"/>
</dbReference>
<dbReference type="RefSeq" id="WP_381016003.1">
    <property type="nucleotide sequence ID" value="NZ_JBHSNY010000001.1"/>
</dbReference>
<dbReference type="InterPro" id="IPR011047">
    <property type="entry name" value="Quinoprotein_ADH-like_sf"/>
</dbReference>
<dbReference type="EMBL" id="JBHSNY010000001">
    <property type="protein sequence ID" value="MFC5632483.1"/>
    <property type="molecule type" value="Genomic_DNA"/>
</dbReference>
<dbReference type="InterPro" id="IPR015943">
    <property type="entry name" value="WD40/YVTN_repeat-like_dom_sf"/>
</dbReference>
<accession>A0ABW0UHM7</accession>
<dbReference type="Gene3D" id="2.130.10.10">
    <property type="entry name" value="YVTN repeat-like/Quinoprotein amine dehydrogenase"/>
    <property type="match status" value="1"/>
</dbReference>
<proteinExistence type="predicted"/>